<evidence type="ECO:0000256" key="10">
    <source>
        <dbReference type="PIRNR" id="PIRNR001563"/>
    </source>
</evidence>
<keyword evidence="7" id="KW-0460">Magnesium</keyword>
<gene>
    <name evidence="13" type="ORF">SAMN02745226_00710</name>
</gene>
<organism evidence="13 14">
    <name type="scientific">Fervidobacterium gondwanense DSM 13020</name>
    <dbReference type="NCBI Taxonomy" id="1121883"/>
    <lineage>
        <taxon>Bacteria</taxon>
        <taxon>Thermotogati</taxon>
        <taxon>Thermotogota</taxon>
        <taxon>Thermotogae</taxon>
        <taxon>Thermotogales</taxon>
        <taxon>Fervidobacteriaceae</taxon>
        <taxon>Fervidobacterium</taxon>
    </lineage>
</organism>
<feature type="domain" description="Mur ligase C-terminal" evidence="11">
    <location>
        <begin position="298"/>
        <end position="401"/>
    </location>
</feature>
<dbReference type="AlphaFoldDB" id="A0A1M7SBH8"/>
<sequence length="437" mass="49376">MSNSGLFIDTLKYLYFTRPYNTMKLGLFRIEGLLSRMGNPHSGIKFFHVTGSNGKGSVTTFLEYLTYHHGHSVTGFYSPHLSTILERFHYNTSNIGEDEFVEAANEVRKHAEEMDRLGEEFSPSFFEYMTAMYFYITKMKNVEYGSVEVGLGGRFDSTNVLTPEVSVICTISLEHTNVLGNTVEEIAFEKAGIVKEGKPVVLGMMPEGALNVIKQVAKEKNSKVYEFGKDFVVEPVKYSFNENVYNYYGENTIKNIPVKLNGTHQLYNVGIALKSFELAHKLDEEAVKSAFERAFIPGRFEIVNGVVLDGSHNPQAAEKFAENIELYFPNKSRAGVFGIVDDKDKENVLRAIGPKFDTLIITRPPSKRAQKFQETYEIAKKYCKDVILEPEPLIAVDKLRELKHEAKFVTGSFYLVGYVRDYLVNGRINEELNLGGA</sequence>
<comment type="similarity">
    <text evidence="1 10">Belongs to the folylpolyglutamate synthase family.</text>
</comment>
<evidence type="ECO:0000256" key="4">
    <source>
        <dbReference type="ARBA" id="ARBA00022723"/>
    </source>
</evidence>
<dbReference type="EC" id="6.3.2.17" evidence="2"/>
<dbReference type="PANTHER" id="PTHR11136:SF0">
    <property type="entry name" value="DIHYDROFOLATE SYNTHETASE-RELATED"/>
    <property type="match status" value="1"/>
</dbReference>
<protein>
    <recommendedName>
        <fullName evidence="2">tetrahydrofolate synthase</fullName>
        <ecNumber evidence="2">6.3.2.17</ecNumber>
    </recommendedName>
    <alternativeName>
        <fullName evidence="8">Tetrahydrofolylpolyglutamate synthase</fullName>
    </alternativeName>
</protein>
<dbReference type="Gene3D" id="3.40.1190.10">
    <property type="entry name" value="Mur-like, catalytic domain"/>
    <property type="match status" value="1"/>
</dbReference>
<keyword evidence="4" id="KW-0479">Metal-binding</keyword>
<dbReference type="InterPro" id="IPR004101">
    <property type="entry name" value="Mur_ligase_C"/>
</dbReference>
<keyword evidence="14" id="KW-1185">Reference proteome</keyword>
<dbReference type="Pfam" id="PF02875">
    <property type="entry name" value="Mur_ligase_C"/>
    <property type="match status" value="1"/>
</dbReference>
<keyword evidence="6 10" id="KW-0067">ATP-binding</keyword>
<reference evidence="14" key="1">
    <citation type="submission" date="2016-12" db="EMBL/GenBank/DDBJ databases">
        <authorList>
            <person name="Varghese N."/>
            <person name="Submissions S."/>
        </authorList>
    </citation>
    <scope>NUCLEOTIDE SEQUENCE [LARGE SCALE GENOMIC DNA]</scope>
    <source>
        <strain evidence="14">DSM 13020</strain>
    </source>
</reference>
<evidence type="ECO:0000256" key="2">
    <source>
        <dbReference type="ARBA" id="ARBA00013025"/>
    </source>
</evidence>
<evidence type="ECO:0000256" key="1">
    <source>
        <dbReference type="ARBA" id="ARBA00008276"/>
    </source>
</evidence>
<dbReference type="Gene3D" id="3.90.190.20">
    <property type="entry name" value="Mur ligase, C-terminal domain"/>
    <property type="match status" value="1"/>
</dbReference>
<evidence type="ECO:0000313" key="13">
    <source>
        <dbReference type="EMBL" id="SHN55897.1"/>
    </source>
</evidence>
<evidence type="ECO:0000256" key="7">
    <source>
        <dbReference type="ARBA" id="ARBA00022842"/>
    </source>
</evidence>
<evidence type="ECO:0000313" key="14">
    <source>
        <dbReference type="Proteomes" id="UP000184207"/>
    </source>
</evidence>
<dbReference type="Pfam" id="PF08245">
    <property type="entry name" value="Mur_ligase_M"/>
    <property type="match status" value="1"/>
</dbReference>
<accession>A0A1M7SBH8</accession>
<evidence type="ECO:0000256" key="8">
    <source>
        <dbReference type="ARBA" id="ARBA00030592"/>
    </source>
</evidence>
<dbReference type="GO" id="GO:0046872">
    <property type="term" value="F:metal ion binding"/>
    <property type="evidence" value="ECO:0007669"/>
    <property type="project" value="UniProtKB-KW"/>
</dbReference>
<dbReference type="EMBL" id="FRDJ01000003">
    <property type="protein sequence ID" value="SHN55897.1"/>
    <property type="molecule type" value="Genomic_DNA"/>
</dbReference>
<feature type="domain" description="Mur ligase central" evidence="12">
    <location>
        <begin position="140"/>
        <end position="273"/>
    </location>
</feature>
<keyword evidence="3 10" id="KW-0436">Ligase</keyword>
<evidence type="ECO:0000256" key="5">
    <source>
        <dbReference type="ARBA" id="ARBA00022741"/>
    </source>
</evidence>
<name>A0A1M7SBH8_FERGO</name>
<dbReference type="GO" id="GO:0008841">
    <property type="term" value="F:dihydrofolate synthase activity"/>
    <property type="evidence" value="ECO:0007669"/>
    <property type="project" value="TreeGrafter"/>
</dbReference>
<keyword evidence="5 10" id="KW-0547">Nucleotide-binding</keyword>
<dbReference type="PANTHER" id="PTHR11136">
    <property type="entry name" value="FOLYLPOLYGLUTAMATE SYNTHASE-RELATED"/>
    <property type="match status" value="1"/>
</dbReference>
<evidence type="ECO:0000259" key="11">
    <source>
        <dbReference type="Pfam" id="PF02875"/>
    </source>
</evidence>
<comment type="catalytic activity">
    <reaction evidence="9">
        <text>(6S)-5,6,7,8-tetrahydrofolyl-(gamma-L-Glu)(n) + L-glutamate + ATP = (6S)-5,6,7,8-tetrahydrofolyl-(gamma-L-Glu)(n+1) + ADP + phosphate + H(+)</text>
        <dbReference type="Rhea" id="RHEA:10580"/>
        <dbReference type="Rhea" id="RHEA-COMP:14738"/>
        <dbReference type="Rhea" id="RHEA-COMP:14740"/>
        <dbReference type="ChEBI" id="CHEBI:15378"/>
        <dbReference type="ChEBI" id="CHEBI:29985"/>
        <dbReference type="ChEBI" id="CHEBI:30616"/>
        <dbReference type="ChEBI" id="CHEBI:43474"/>
        <dbReference type="ChEBI" id="CHEBI:141005"/>
        <dbReference type="ChEBI" id="CHEBI:456216"/>
        <dbReference type="EC" id="6.3.2.17"/>
    </reaction>
</comment>
<dbReference type="InterPro" id="IPR013221">
    <property type="entry name" value="Mur_ligase_cen"/>
</dbReference>
<dbReference type="GO" id="GO:0005737">
    <property type="term" value="C:cytoplasm"/>
    <property type="evidence" value="ECO:0007669"/>
    <property type="project" value="TreeGrafter"/>
</dbReference>
<dbReference type="GO" id="GO:0005524">
    <property type="term" value="F:ATP binding"/>
    <property type="evidence" value="ECO:0007669"/>
    <property type="project" value="UniProtKB-KW"/>
</dbReference>
<dbReference type="InterPro" id="IPR036615">
    <property type="entry name" value="Mur_ligase_C_dom_sf"/>
</dbReference>
<dbReference type="Proteomes" id="UP000184207">
    <property type="component" value="Unassembled WGS sequence"/>
</dbReference>
<dbReference type="GO" id="GO:0004326">
    <property type="term" value="F:tetrahydrofolylpolyglutamate synthase activity"/>
    <property type="evidence" value="ECO:0007669"/>
    <property type="project" value="UniProtKB-EC"/>
</dbReference>
<evidence type="ECO:0000256" key="3">
    <source>
        <dbReference type="ARBA" id="ARBA00022598"/>
    </source>
</evidence>
<evidence type="ECO:0000256" key="9">
    <source>
        <dbReference type="ARBA" id="ARBA00047493"/>
    </source>
</evidence>
<evidence type="ECO:0000259" key="12">
    <source>
        <dbReference type="Pfam" id="PF08245"/>
    </source>
</evidence>
<proteinExistence type="inferred from homology"/>
<dbReference type="NCBIfam" id="TIGR01499">
    <property type="entry name" value="folC"/>
    <property type="match status" value="1"/>
</dbReference>
<dbReference type="SUPFAM" id="SSF53623">
    <property type="entry name" value="MurD-like peptide ligases, catalytic domain"/>
    <property type="match status" value="1"/>
</dbReference>
<dbReference type="STRING" id="1121883.SAMN02745226_00710"/>
<dbReference type="InterPro" id="IPR001645">
    <property type="entry name" value="Folylpolyglutamate_synth"/>
</dbReference>
<evidence type="ECO:0000256" key="6">
    <source>
        <dbReference type="ARBA" id="ARBA00022840"/>
    </source>
</evidence>
<dbReference type="PIRSF" id="PIRSF001563">
    <property type="entry name" value="Folylpolyglu_synth"/>
    <property type="match status" value="1"/>
</dbReference>
<dbReference type="InterPro" id="IPR036565">
    <property type="entry name" value="Mur-like_cat_sf"/>
</dbReference>
<dbReference type="OrthoDB" id="9809356at2"/>
<dbReference type="SUPFAM" id="SSF53244">
    <property type="entry name" value="MurD-like peptide ligases, peptide-binding domain"/>
    <property type="match status" value="1"/>
</dbReference>
<dbReference type="RefSeq" id="WP_072758439.1">
    <property type="nucleotide sequence ID" value="NZ_FRDJ01000003.1"/>
</dbReference>